<accession>A0A533IFR3</accession>
<comment type="caution">
    <text evidence="1">The sequence shown here is derived from an EMBL/GenBank/DDBJ whole genome shotgun (WGS) entry which is preliminary data.</text>
</comment>
<organism evidence="1 2">
    <name type="scientific">Paracoccus denitrificans</name>
    <dbReference type="NCBI Taxonomy" id="266"/>
    <lineage>
        <taxon>Bacteria</taxon>
        <taxon>Pseudomonadati</taxon>
        <taxon>Pseudomonadota</taxon>
        <taxon>Alphaproteobacteria</taxon>
        <taxon>Rhodobacterales</taxon>
        <taxon>Paracoccaceae</taxon>
        <taxon>Paracoccus</taxon>
    </lineage>
</organism>
<protein>
    <submittedName>
        <fullName evidence="1">Uncharacterized protein</fullName>
    </submittedName>
</protein>
<name>A0A533IFR3_PARDE</name>
<dbReference type="AlphaFoldDB" id="A0A533IFR3"/>
<dbReference type="InterPro" id="IPR043737">
    <property type="entry name" value="DUF5682"/>
</dbReference>
<dbReference type="Pfam" id="PF18934">
    <property type="entry name" value="DUF5682"/>
    <property type="match status" value="1"/>
</dbReference>
<evidence type="ECO:0000313" key="2">
    <source>
        <dbReference type="Proteomes" id="UP000315344"/>
    </source>
</evidence>
<sequence>MRPRRLVWPAMAETEASDRAAIAAALFGGPAIFAPIRHHSPACAWALRAMIREYRPDIVLIEAPYDLAHHIPHLLDPEARFPLAVVALGETSDSDAPRPVTYLPFSDHAPETIAIREATALGAEIAFIDLNVNARHLPAGRPVPAQPEAPFDQADFVTATCRTLGLRDGLELWDHLFETRLGQHDWRDYFIDVYAYCAALRDTTPGETLQSDGTLAREAQMRAHLARHAGRRAVVVTGGFHTPALIEAEDGASDEPNPTKLPPSESYLIGYGEEALDALSGYGAGLRFPGWYAALWARAEKAGGVPDWSANALETLHEFARSESAAGHAIPLPNQVEALALAKGLANLRGRHAIMLRDLTEAMRSATIKGEAHADDRRSIALRNHLRGFRLGAAPRAAGLPPIVHDARARARKARIDLTDSLRRPRKLDFRRKPGHAETAQFFHQMQILDTGFAGLVSGPDPVGGARSGLIFEEWEVAWSPQVEGRLIAAAQFGATVPEAAATQLLARRTALIDAGRADDLPALLDLMIRAVAAGLAQRMTTLLDDLAEIIPKAADLDKLADFIARAGTAGQPGAPLSGPGIPDFAELTRMAYARFLYLCDDLPEAPTEALDTHITALGRVASCLANPDFPALDTQRFHQALRRVGDAPKTLPLLRGAVFALMVRAAILPETVLADALRGSLITVGAGPEDRAAVLDGLLRSAPMLLWQSRDVLIAAESALAALDDDAFLDQLPVLRRSLTQLNPHETNRLADEVAELFGVGAAGLTAPSRFSEAEAARALRADRALRAQLDADGLSDWVPA</sequence>
<evidence type="ECO:0000313" key="1">
    <source>
        <dbReference type="EMBL" id="TKW68652.1"/>
    </source>
</evidence>
<dbReference type="Proteomes" id="UP000315344">
    <property type="component" value="Unassembled WGS sequence"/>
</dbReference>
<dbReference type="EMBL" id="VAFL01000001">
    <property type="protein sequence ID" value="TKW68652.1"/>
    <property type="molecule type" value="Genomic_DNA"/>
</dbReference>
<gene>
    <name evidence="1" type="ORF">DI616_01260</name>
</gene>
<proteinExistence type="predicted"/>
<reference evidence="1 2" key="1">
    <citation type="journal article" date="2017" name="Nat. Commun.">
        <title>In situ click chemistry generation of cyclooxygenase-2 inhibitors.</title>
        <authorList>
            <person name="Bhardwaj A."/>
            <person name="Kaur J."/>
            <person name="Wuest M."/>
            <person name="Wuest F."/>
        </authorList>
    </citation>
    <scope>NUCLEOTIDE SEQUENCE [LARGE SCALE GENOMIC DNA]</scope>
    <source>
        <strain evidence="1">S2_012_000_R3_94</strain>
    </source>
</reference>